<dbReference type="Gene3D" id="2.60.40.1120">
    <property type="entry name" value="Carboxypeptidase-like, regulatory domain"/>
    <property type="match status" value="1"/>
</dbReference>
<comment type="caution">
    <text evidence="13">The sequence shown here is derived from an EMBL/GenBank/DDBJ whole genome shotgun (WGS) entry which is preliminary data.</text>
</comment>
<dbReference type="EMBL" id="SWBP01000005">
    <property type="protein sequence ID" value="TKB96239.1"/>
    <property type="molecule type" value="Genomic_DNA"/>
</dbReference>
<accession>A0A4U1BXX1</accession>
<feature type="chain" id="PRO_5020282100" evidence="10">
    <location>
        <begin position="27"/>
        <end position="1061"/>
    </location>
</feature>
<dbReference type="PROSITE" id="PS52016">
    <property type="entry name" value="TONB_DEPENDENT_REC_3"/>
    <property type="match status" value="1"/>
</dbReference>
<dbReference type="Pfam" id="PF00593">
    <property type="entry name" value="TonB_dep_Rec_b-barrel"/>
    <property type="match status" value="1"/>
</dbReference>
<dbReference type="InterPro" id="IPR037066">
    <property type="entry name" value="Plug_dom_sf"/>
</dbReference>
<dbReference type="SUPFAM" id="SSF56935">
    <property type="entry name" value="Porins"/>
    <property type="match status" value="1"/>
</dbReference>
<proteinExistence type="inferred from homology"/>
<comment type="subcellular location">
    <subcellularLocation>
        <location evidence="1 8">Cell outer membrane</location>
        <topology evidence="1 8">Multi-pass membrane protein</topology>
    </subcellularLocation>
</comment>
<reference evidence="13 14" key="1">
    <citation type="submission" date="2019-04" db="EMBL/GenBank/DDBJ databases">
        <title>Pedobacter sp. AR-3-17 sp. nov., isolated from Arctic soil.</title>
        <authorList>
            <person name="Dahal R.H."/>
            <person name="Kim D.-U."/>
        </authorList>
    </citation>
    <scope>NUCLEOTIDE SEQUENCE [LARGE SCALE GENOMIC DNA]</scope>
    <source>
        <strain evidence="13 14">AR-3-17</strain>
    </source>
</reference>
<name>A0A4U1BXX1_9SPHI</name>
<evidence type="ECO:0000256" key="8">
    <source>
        <dbReference type="PROSITE-ProRule" id="PRU01360"/>
    </source>
</evidence>
<keyword evidence="10" id="KW-0732">Signal</keyword>
<evidence type="ECO:0000256" key="1">
    <source>
        <dbReference type="ARBA" id="ARBA00004571"/>
    </source>
</evidence>
<keyword evidence="2 8" id="KW-0813">Transport</keyword>
<evidence type="ECO:0000256" key="5">
    <source>
        <dbReference type="ARBA" id="ARBA00023077"/>
    </source>
</evidence>
<evidence type="ECO:0000256" key="9">
    <source>
        <dbReference type="RuleBase" id="RU003357"/>
    </source>
</evidence>
<dbReference type="InterPro" id="IPR008969">
    <property type="entry name" value="CarboxyPept-like_regulatory"/>
</dbReference>
<organism evidence="13 14">
    <name type="scientific">Pedobacter cryophilus</name>
    <dbReference type="NCBI Taxonomy" id="2571271"/>
    <lineage>
        <taxon>Bacteria</taxon>
        <taxon>Pseudomonadati</taxon>
        <taxon>Bacteroidota</taxon>
        <taxon>Sphingobacteriia</taxon>
        <taxon>Sphingobacteriales</taxon>
        <taxon>Sphingobacteriaceae</taxon>
        <taxon>Pedobacter</taxon>
    </lineage>
</organism>
<keyword evidence="4 8" id="KW-0812">Transmembrane</keyword>
<evidence type="ECO:0000259" key="12">
    <source>
        <dbReference type="Pfam" id="PF07715"/>
    </source>
</evidence>
<feature type="domain" description="TonB-dependent receptor-like beta-barrel" evidence="11">
    <location>
        <begin position="450"/>
        <end position="1018"/>
    </location>
</feature>
<gene>
    <name evidence="13" type="ORF">FA046_13705</name>
</gene>
<evidence type="ECO:0000256" key="3">
    <source>
        <dbReference type="ARBA" id="ARBA00022452"/>
    </source>
</evidence>
<dbReference type="InterPro" id="IPR012910">
    <property type="entry name" value="Plug_dom"/>
</dbReference>
<dbReference type="Gene3D" id="2.170.130.10">
    <property type="entry name" value="TonB-dependent receptor, plug domain"/>
    <property type="match status" value="1"/>
</dbReference>
<evidence type="ECO:0000313" key="14">
    <source>
        <dbReference type="Proteomes" id="UP000308181"/>
    </source>
</evidence>
<keyword evidence="3 8" id="KW-1134">Transmembrane beta strand</keyword>
<evidence type="ECO:0000259" key="11">
    <source>
        <dbReference type="Pfam" id="PF00593"/>
    </source>
</evidence>
<dbReference type="Pfam" id="PF07715">
    <property type="entry name" value="Plug"/>
    <property type="match status" value="1"/>
</dbReference>
<evidence type="ECO:0000256" key="7">
    <source>
        <dbReference type="ARBA" id="ARBA00023237"/>
    </source>
</evidence>
<comment type="similarity">
    <text evidence="8 9">Belongs to the TonB-dependent receptor family.</text>
</comment>
<dbReference type="OrthoDB" id="830178at2"/>
<dbReference type="Proteomes" id="UP000308181">
    <property type="component" value="Unassembled WGS sequence"/>
</dbReference>
<feature type="signal peptide" evidence="10">
    <location>
        <begin position="1"/>
        <end position="26"/>
    </location>
</feature>
<dbReference type="AlphaFoldDB" id="A0A4U1BXX1"/>
<dbReference type="RefSeq" id="WP_136827106.1">
    <property type="nucleotide sequence ID" value="NZ_SWBP01000005.1"/>
</dbReference>
<protein>
    <submittedName>
        <fullName evidence="13">SusC/RagA family TonB-linked outer membrane protein</fullName>
    </submittedName>
</protein>
<dbReference type="Gene3D" id="2.40.170.20">
    <property type="entry name" value="TonB-dependent receptor, beta-barrel domain"/>
    <property type="match status" value="1"/>
</dbReference>
<keyword evidence="6 8" id="KW-0472">Membrane</keyword>
<dbReference type="InterPro" id="IPR039426">
    <property type="entry name" value="TonB-dep_rcpt-like"/>
</dbReference>
<dbReference type="GO" id="GO:0009279">
    <property type="term" value="C:cell outer membrane"/>
    <property type="evidence" value="ECO:0007669"/>
    <property type="project" value="UniProtKB-SubCell"/>
</dbReference>
<evidence type="ECO:0000256" key="6">
    <source>
        <dbReference type="ARBA" id="ARBA00023136"/>
    </source>
</evidence>
<sequence length="1061" mass="116353">MQIKPIHILKYSCLITLGALSFSVVAQQRDSVMAKTVQNAKTQKVKGTVKDATTGAPLAGINISSPGYSASITDDKGNFSISTPYTNSTLLVSGNGFQTKEVALKGKLTVDIILYEAGYTSFFDEVTMPTGVKIESQVPFAAKSLNVEKSQWELASETPGTYLQGRLAGVNATRRSGTSNSDATLWLRGFNSLYATNKPLVVVDGVIYDTEDYSSELIGNNFNNSIANIDVKDIEDISILKDGSSLYGTKGANGVIMISTTHPKDLTTKMDFAVYGGFNQQPKNIPLLGASDYRSYLTQILQTRGLSQNQIQAQPYMNDNPNNFTYNNNTNWQNEVMQNSYNQNYYLKVTGGDNIAKYALSMGYVNNGSVIQNSDFSKYSMRLNGDLNLTPKLTLQANLSFYYNEQNLRNQGNNYRTSSPLYLGLTKAPFLATNVFAVDGAQSPNFNDSDIFNVSNPAVIVSDNTIGINRAYRFFGNLHFGYKFNKNLNLVTIAGITYDKGRENFFLPQLGVTSDTLATAIALNRSGTEIQRLFSVFNDTYLNFNKSFNNKHNFSSRVGLRTQTNNSESDFGLGYNSATDEFLSVGAGSTTLRKVGGTLGGWNWMNVYMANNYSLSNKYFFSLNLALDGSSRFGKDADNGAIAIGDNKFAFMPSIGAGWLISSEDFMANNTFINFLKLRASYGITGNDDIGNYSSRSYYTSQNLVGVQGLVRGNIGNSSLQWETVKKANLGVDLAVLKEKLSLTFDVFSNRTSNMIVFESLNSSTGFDFAINNNAAMRTNGYEIAANSRVIGKADLKVDLGVSFSQYRNQITSLPSGEFLTQFGGATYITKVGQDANLFYGLTSNGIFTTNAAATASGLQRRLPNASLVPYQGGDVRFVDLNGDNVIDDADRTVIGNPNPDFIGMFNSAVSYKRFSLNAMFNFSVGNDLYNGTRNSLESMSGYENQTQVALNRWRADGQITSTPRANWGDPMGNAQFSDRWVEDGSYLRLRTLALSYNIPVKDKMIKGAKIYVTANNLFTLTNYLGYDPEFSANSALFAQGVDTGLIPQVRTFQLGFKLGL</sequence>
<keyword evidence="14" id="KW-1185">Reference proteome</keyword>
<feature type="domain" description="TonB-dependent receptor plug" evidence="12">
    <location>
        <begin position="156"/>
        <end position="255"/>
    </location>
</feature>
<dbReference type="SUPFAM" id="SSF49464">
    <property type="entry name" value="Carboxypeptidase regulatory domain-like"/>
    <property type="match status" value="1"/>
</dbReference>
<keyword evidence="7 8" id="KW-0998">Cell outer membrane</keyword>
<dbReference type="InterPro" id="IPR000531">
    <property type="entry name" value="Beta-barrel_TonB"/>
</dbReference>
<evidence type="ECO:0000256" key="4">
    <source>
        <dbReference type="ARBA" id="ARBA00022692"/>
    </source>
</evidence>
<dbReference type="Pfam" id="PF13715">
    <property type="entry name" value="CarbopepD_reg_2"/>
    <property type="match status" value="1"/>
</dbReference>
<dbReference type="InterPro" id="IPR023996">
    <property type="entry name" value="TonB-dep_OMP_SusC/RagA"/>
</dbReference>
<evidence type="ECO:0000256" key="2">
    <source>
        <dbReference type="ARBA" id="ARBA00022448"/>
    </source>
</evidence>
<dbReference type="InterPro" id="IPR036942">
    <property type="entry name" value="Beta-barrel_TonB_sf"/>
</dbReference>
<evidence type="ECO:0000256" key="10">
    <source>
        <dbReference type="SAM" id="SignalP"/>
    </source>
</evidence>
<keyword evidence="5 9" id="KW-0798">TonB box</keyword>
<dbReference type="NCBIfam" id="TIGR04056">
    <property type="entry name" value="OMP_RagA_SusC"/>
    <property type="match status" value="1"/>
</dbReference>
<evidence type="ECO:0000313" key="13">
    <source>
        <dbReference type="EMBL" id="TKB96239.1"/>
    </source>
</evidence>